<evidence type="ECO:0000256" key="1">
    <source>
        <dbReference type="SAM" id="SignalP"/>
    </source>
</evidence>
<organism evidence="3 4">
    <name type="scientific">Selenomonas ruminantium</name>
    <dbReference type="NCBI Taxonomy" id="971"/>
    <lineage>
        <taxon>Bacteria</taxon>
        <taxon>Bacillati</taxon>
        <taxon>Bacillota</taxon>
        <taxon>Negativicutes</taxon>
        <taxon>Selenomonadales</taxon>
        <taxon>Selenomonadaceae</taxon>
        <taxon>Selenomonas</taxon>
    </lineage>
</organism>
<evidence type="ECO:0000313" key="3">
    <source>
        <dbReference type="EMBL" id="SDP68616.1"/>
    </source>
</evidence>
<accession>A0A1H0US35</accession>
<dbReference type="Gene3D" id="3.90.640.20">
    <property type="entry name" value="Heat-shock cognate protein, ATPase"/>
    <property type="match status" value="1"/>
</dbReference>
<proteinExistence type="predicted"/>
<feature type="domain" description="DUF3298" evidence="2">
    <location>
        <begin position="174"/>
        <end position="239"/>
    </location>
</feature>
<dbReference type="EMBL" id="FNJQ01000037">
    <property type="protein sequence ID" value="SDP68616.1"/>
    <property type="molecule type" value="Genomic_DNA"/>
</dbReference>
<dbReference type="AlphaFoldDB" id="A0A1H0US35"/>
<name>A0A1H0US35_SELRU</name>
<protein>
    <recommendedName>
        <fullName evidence="2">DUF3298 domain-containing protein</fullName>
    </recommendedName>
</protein>
<dbReference type="InterPro" id="IPR021729">
    <property type="entry name" value="DUF3298"/>
</dbReference>
<dbReference type="Gene3D" id="3.30.565.40">
    <property type="entry name" value="Fervidobacterium nodosum Rt17-B1 like"/>
    <property type="match status" value="1"/>
</dbReference>
<evidence type="ECO:0000313" key="4">
    <source>
        <dbReference type="Proteomes" id="UP000182412"/>
    </source>
</evidence>
<gene>
    <name evidence="3" type="ORF">SAMN05216366_1374</name>
</gene>
<sequence>MSKAFRLACFLWTAFFLLVFTAAADAAQPRAIGGLGKQVHQNSDMGKDARGEFELVHLKWAGLTANEEIRRDYPQLSAALEKINQQEWQRMQKVRAEMKVDAANFRKESPKYYHAYVYDFDVQLRRADTSVVSFLQQEYTGGSGAHGMYSWQGVNLSTLTGAPIPLSAVVRDREKLAEAICQQLRQDYPRSGFGDLDENIRELSYKDQLNWTLDPRGVTFYFNPYEIASYAEGLLMATILFEEQPDLFQWNYRQQPGAYAQPFPADYNLTASLRDKGKRDVIHVCSQDGAIHVDLNGREAEFLQAELTDPQPVLVHMEDGRNYLYIDGMNQDTSRKTLVVELGRKSVRYVNVLPYSFRHTQAVSPAVQVYWNFLTNPNGFYFDKTAPIITTSHTDICAVGEKGELTFG</sequence>
<keyword evidence="1" id="KW-0732">Signal</keyword>
<dbReference type="Pfam" id="PF11738">
    <property type="entry name" value="DUF3298"/>
    <property type="match status" value="1"/>
</dbReference>
<evidence type="ECO:0000259" key="2">
    <source>
        <dbReference type="Pfam" id="PF11738"/>
    </source>
</evidence>
<dbReference type="InterPro" id="IPR037126">
    <property type="entry name" value="PdaC/RsiV-like_sf"/>
</dbReference>
<dbReference type="OrthoDB" id="5637at2"/>
<feature type="chain" id="PRO_5010321591" description="DUF3298 domain-containing protein" evidence="1">
    <location>
        <begin position="27"/>
        <end position="408"/>
    </location>
</feature>
<dbReference type="Proteomes" id="UP000182412">
    <property type="component" value="Unassembled WGS sequence"/>
</dbReference>
<dbReference type="RefSeq" id="WP_074573305.1">
    <property type="nucleotide sequence ID" value="NZ_FNJQ01000037.1"/>
</dbReference>
<feature type="signal peptide" evidence="1">
    <location>
        <begin position="1"/>
        <end position="26"/>
    </location>
</feature>
<reference evidence="3 4" key="1">
    <citation type="submission" date="2016-10" db="EMBL/GenBank/DDBJ databases">
        <authorList>
            <person name="de Groot N.N."/>
        </authorList>
    </citation>
    <scope>NUCLEOTIDE SEQUENCE [LARGE SCALE GENOMIC DNA]</scope>
    <source>
        <strain evidence="3 4">S137</strain>
    </source>
</reference>